<organism evidence="1">
    <name type="scientific">Symploca sp. SIO1C4</name>
    <dbReference type="NCBI Taxonomy" id="2607765"/>
    <lineage>
        <taxon>Bacteria</taxon>
        <taxon>Bacillati</taxon>
        <taxon>Cyanobacteriota</taxon>
        <taxon>Cyanophyceae</taxon>
        <taxon>Coleofasciculales</taxon>
        <taxon>Coleofasciculaceae</taxon>
        <taxon>Symploca</taxon>
    </lineage>
</organism>
<name>A0A6B3NR97_9CYAN</name>
<sequence>MTAQINHDLLILPGNPWFEITLATLLPDWQQAAAIDGNTYAFVASAEDGLLRAVTSNELEDYLNGGEYEERLKQMNDVETICGDLH</sequence>
<comment type="caution">
    <text evidence="1">The sequence shown here is derived from an EMBL/GenBank/DDBJ whole genome shotgun (WGS) entry which is preliminary data.</text>
</comment>
<evidence type="ECO:0000313" key="1">
    <source>
        <dbReference type="EMBL" id="NER32021.1"/>
    </source>
</evidence>
<dbReference type="EMBL" id="JAAHFQ010001029">
    <property type="protein sequence ID" value="NER32021.1"/>
    <property type="molecule type" value="Genomic_DNA"/>
</dbReference>
<gene>
    <name evidence="1" type="ORF">F6J89_31555</name>
</gene>
<reference evidence="1" key="1">
    <citation type="submission" date="2019-11" db="EMBL/GenBank/DDBJ databases">
        <title>Genomic insights into an expanded diversity of filamentous marine cyanobacteria reveals the extraordinary biosynthetic potential of Moorea and Okeania.</title>
        <authorList>
            <person name="Ferreira Leao T."/>
            <person name="Wang M."/>
            <person name="Moss N."/>
            <person name="Da Silva R."/>
            <person name="Sanders J."/>
            <person name="Nurk S."/>
            <person name="Gurevich A."/>
            <person name="Humphrey G."/>
            <person name="Reher R."/>
            <person name="Zhu Q."/>
            <person name="Belda-Ferre P."/>
            <person name="Glukhov E."/>
            <person name="Rex R."/>
            <person name="Dorrestein P.C."/>
            <person name="Knight R."/>
            <person name="Pevzner P."/>
            <person name="Gerwick W.H."/>
            <person name="Gerwick L."/>
        </authorList>
    </citation>
    <scope>NUCLEOTIDE SEQUENCE</scope>
    <source>
        <strain evidence="1">SIO1C4</strain>
    </source>
</reference>
<protein>
    <submittedName>
        <fullName evidence="1">Uncharacterized protein</fullName>
    </submittedName>
</protein>
<proteinExistence type="predicted"/>
<accession>A0A6B3NR97</accession>
<dbReference type="AlphaFoldDB" id="A0A6B3NR97"/>